<dbReference type="InterPro" id="IPR029526">
    <property type="entry name" value="PGBD"/>
</dbReference>
<accession>A0AAV4BK70</accession>
<evidence type="ECO:0000313" key="4">
    <source>
        <dbReference type="Proteomes" id="UP000735302"/>
    </source>
</evidence>
<comment type="caution">
    <text evidence="3">The sequence shown here is derived from an EMBL/GenBank/DDBJ whole genome shotgun (WGS) entry which is preliminary data.</text>
</comment>
<feature type="region of interest" description="Disordered" evidence="1">
    <location>
        <begin position="1"/>
        <end position="82"/>
    </location>
</feature>
<keyword evidence="4" id="KW-1185">Reference proteome</keyword>
<feature type="domain" description="PiggyBac transposable element-derived protein" evidence="2">
    <location>
        <begin position="87"/>
        <end position="302"/>
    </location>
</feature>
<evidence type="ECO:0000259" key="2">
    <source>
        <dbReference type="Pfam" id="PF13843"/>
    </source>
</evidence>
<organism evidence="3 4">
    <name type="scientific">Plakobranchus ocellatus</name>
    <dbReference type="NCBI Taxonomy" id="259542"/>
    <lineage>
        <taxon>Eukaryota</taxon>
        <taxon>Metazoa</taxon>
        <taxon>Spiralia</taxon>
        <taxon>Lophotrochozoa</taxon>
        <taxon>Mollusca</taxon>
        <taxon>Gastropoda</taxon>
        <taxon>Heterobranchia</taxon>
        <taxon>Euthyneura</taxon>
        <taxon>Panpulmonata</taxon>
        <taxon>Sacoglossa</taxon>
        <taxon>Placobranchoidea</taxon>
        <taxon>Plakobranchidae</taxon>
        <taxon>Plakobranchus</taxon>
    </lineage>
</organism>
<name>A0AAV4BK70_9GAST</name>
<dbReference type="Proteomes" id="UP000735302">
    <property type="component" value="Unassembled WGS sequence"/>
</dbReference>
<dbReference type="AlphaFoldDB" id="A0AAV4BK70"/>
<evidence type="ECO:0000256" key="1">
    <source>
        <dbReference type="SAM" id="MobiDB-lite"/>
    </source>
</evidence>
<proteinExistence type="predicted"/>
<dbReference type="PANTHER" id="PTHR46599:SF3">
    <property type="entry name" value="PIGGYBAC TRANSPOSABLE ELEMENT-DERIVED PROTEIN 4"/>
    <property type="match status" value="1"/>
</dbReference>
<feature type="compositionally biased region" description="Basic and acidic residues" evidence="1">
    <location>
        <begin position="60"/>
        <end position="69"/>
    </location>
</feature>
<reference evidence="3 4" key="1">
    <citation type="journal article" date="2021" name="Elife">
        <title>Chloroplast acquisition without the gene transfer in kleptoplastic sea slugs, Plakobranchus ocellatus.</title>
        <authorList>
            <person name="Maeda T."/>
            <person name="Takahashi S."/>
            <person name="Yoshida T."/>
            <person name="Shimamura S."/>
            <person name="Takaki Y."/>
            <person name="Nagai Y."/>
            <person name="Toyoda A."/>
            <person name="Suzuki Y."/>
            <person name="Arimoto A."/>
            <person name="Ishii H."/>
            <person name="Satoh N."/>
            <person name="Nishiyama T."/>
            <person name="Hasebe M."/>
            <person name="Maruyama T."/>
            <person name="Minagawa J."/>
            <person name="Obokata J."/>
            <person name="Shigenobu S."/>
        </authorList>
    </citation>
    <scope>NUCLEOTIDE SEQUENCE [LARGE SCALE GENOMIC DNA]</scope>
</reference>
<feature type="compositionally biased region" description="Acidic residues" evidence="1">
    <location>
        <begin position="1"/>
        <end position="46"/>
    </location>
</feature>
<dbReference type="Pfam" id="PF13843">
    <property type="entry name" value="DDE_Tnp_1_7"/>
    <property type="match status" value="1"/>
</dbReference>
<protein>
    <submittedName>
        <fullName evidence="3">PiggyBac transposase uribo2</fullName>
    </submittedName>
</protein>
<sequence length="316" mass="36636">MEEDSPDIDDLTSDESDFALDESEDDVSSSEEVEGESQSEVELDPDLDLRHANPWVRTYSPEDRPNPDHEFDEDCGPRDAPPPDAKPLDYILLFFTLDFLASVVTHTNNNATAFIERNRANIRPKSMVHKWAETSVAEIKAFFAIIVNMGLNRKPTIFSYWSTKGSQATPWFGNVMPRERFQLLKFFHLTRANLPRPREQGYDACARFQPIIDQFNNMSRRHYIPRQELSVDESLIGTKNRTQLIQYLPNKHHHKWGIKLWMLCESFTAYVLACYVYRGKRDRPAIQDNKGLAHRVVVSLLEMGNYLRKGYKSCFL</sequence>
<gene>
    <name evidence="3" type="ORF">PoB_005021600</name>
</gene>
<dbReference type="EMBL" id="BLXT01005511">
    <property type="protein sequence ID" value="GFO23711.1"/>
    <property type="molecule type" value="Genomic_DNA"/>
</dbReference>
<dbReference type="PANTHER" id="PTHR46599">
    <property type="entry name" value="PIGGYBAC TRANSPOSABLE ELEMENT-DERIVED PROTEIN 4"/>
    <property type="match status" value="1"/>
</dbReference>
<evidence type="ECO:0000313" key="3">
    <source>
        <dbReference type="EMBL" id="GFO23711.1"/>
    </source>
</evidence>